<dbReference type="Gene3D" id="3.40.50.720">
    <property type="entry name" value="NAD(P)-binding Rossmann-like Domain"/>
    <property type="match status" value="1"/>
</dbReference>
<dbReference type="Pfam" id="PF02254">
    <property type="entry name" value="TrkA_N"/>
    <property type="match status" value="1"/>
</dbReference>
<evidence type="ECO:0000259" key="2">
    <source>
        <dbReference type="PROSITE" id="PS51202"/>
    </source>
</evidence>
<evidence type="ECO:0000313" key="4">
    <source>
        <dbReference type="Proteomes" id="UP000006919"/>
    </source>
</evidence>
<dbReference type="InterPro" id="IPR050721">
    <property type="entry name" value="Trk_Ktr_HKT_K-transport"/>
</dbReference>
<gene>
    <name evidence="3" type="ordered locus">Rumal_3699</name>
</gene>
<reference evidence="4" key="1">
    <citation type="journal article" date="2011" name="J. Bacteriol.">
        <title>Complete genome of the cellulolytic ruminal bacterium Ruminococcus albus 7.</title>
        <authorList>
            <person name="Suen G."/>
            <person name="Stevenson D.M."/>
            <person name="Bruce D.C."/>
            <person name="Chertkov O."/>
            <person name="Copeland A."/>
            <person name="Cheng J.F."/>
            <person name="Detter C."/>
            <person name="Detter J.C."/>
            <person name="Goodwin L.A."/>
            <person name="Han C.S."/>
            <person name="Hauser L.J."/>
            <person name="Ivanova N.N."/>
            <person name="Kyrpides N.C."/>
            <person name="Land M.L."/>
            <person name="Lapidus A."/>
            <person name="Lucas S."/>
            <person name="Ovchinnikova G."/>
            <person name="Pitluck S."/>
            <person name="Tapia R."/>
            <person name="Woyke T."/>
            <person name="Boyum J."/>
            <person name="Mead D."/>
            <person name="Weimer P.J."/>
        </authorList>
    </citation>
    <scope>NUCLEOTIDE SEQUENCE [LARGE SCALE GENOMIC DNA]</scope>
    <source>
        <strain evidence="4">ATCC 27210 / DSM 20455 / JCM 14654 / NCDO 2250 / 7</strain>
        <plasmid evidence="4">pRUMAL02</plasmid>
    </source>
</reference>
<name>E6UKE1_RUMA7</name>
<dbReference type="InterPro" id="IPR036291">
    <property type="entry name" value="NAD(P)-bd_dom_sf"/>
</dbReference>
<accession>E6UKE1</accession>
<dbReference type="InterPro" id="IPR036721">
    <property type="entry name" value="RCK_C_sf"/>
</dbReference>
<feature type="domain" description="RCK N-terminal" evidence="1">
    <location>
        <begin position="1"/>
        <end position="118"/>
    </location>
</feature>
<dbReference type="EMBL" id="CP002405">
    <property type="protein sequence ID" value="ADU24137.1"/>
    <property type="molecule type" value="Genomic_DNA"/>
</dbReference>
<dbReference type="PANTHER" id="PTHR43833">
    <property type="entry name" value="POTASSIUM CHANNEL PROTEIN 2-RELATED-RELATED"/>
    <property type="match status" value="1"/>
</dbReference>
<dbReference type="InterPro" id="IPR006037">
    <property type="entry name" value="RCK_C"/>
</dbReference>
<proteinExistence type="predicted"/>
<dbReference type="AlphaFoldDB" id="E6UKE1"/>
<dbReference type="SUPFAM" id="SSF116726">
    <property type="entry name" value="TrkA C-terminal domain-like"/>
    <property type="match status" value="1"/>
</dbReference>
<dbReference type="SUPFAM" id="SSF51735">
    <property type="entry name" value="NAD(P)-binding Rossmann-fold domains"/>
    <property type="match status" value="1"/>
</dbReference>
<dbReference type="Pfam" id="PF02080">
    <property type="entry name" value="TrkA_C"/>
    <property type="match status" value="1"/>
</dbReference>
<evidence type="ECO:0000259" key="1">
    <source>
        <dbReference type="PROSITE" id="PS51201"/>
    </source>
</evidence>
<dbReference type="PROSITE" id="PS51201">
    <property type="entry name" value="RCK_N"/>
    <property type="match status" value="1"/>
</dbReference>
<dbReference type="HOGENOM" id="CLU_046525_3_2_9"/>
<dbReference type="PANTHER" id="PTHR43833:SF7">
    <property type="entry name" value="KTR SYSTEM POTASSIUM UPTAKE PROTEIN C"/>
    <property type="match status" value="1"/>
</dbReference>
<evidence type="ECO:0000313" key="3">
    <source>
        <dbReference type="EMBL" id="ADU24137.1"/>
    </source>
</evidence>
<protein>
    <submittedName>
        <fullName evidence="3">TrkA-N domain protein</fullName>
    </submittedName>
</protein>
<dbReference type="InterPro" id="IPR003148">
    <property type="entry name" value="RCK_N"/>
</dbReference>
<keyword evidence="3" id="KW-0614">Plasmid</keyword>
<dbReference type="Proteomes" id="UP000006919">
    <property type="component" value="Plasmid pRUMAL02"/>
</dbReference>
<dbReference type="RefSeq" id="WP_013483682.1">
    <property type="nucleotide sequence ID" value="NC_014825.1"/>
</dbReference>
<feature type="domain" description="RCK C-terminal" evidence="2">
    <location>
        <begin position="134"/>
        <end position="214"/>
    </location>
</feature>
<dbReference type="GO" id="GO:0006813">
    <property type="term" value="P:potassium ion transport"/>
    <property type="evidence" value="ECO:0007669"/>
    <property type="project" value="InterPro"/>
</dbReference>
<sequence>MKSVLVLGCGEFGGTIARRMNDLNCDVLVVDTNEDRINEILPYVTSARIGDCASKETLESLGVNNFDVCIVAVGGLFQTSLEATCTLKELGAQFVMARATNDVQMKFLKMVGADEVAYPEKQTAIRFATKYASDTILDFIQLDSNYSIYEMVVPKEWYGKSLMQIDIRKKYNVNIITLKRDDEVSIPMADTKFTDGDVVFVIGEIKDILKCFKV</sequence>
<dbReference type="OrthoDB" id="9776294at2"/>
<dbReference type="PROSITE" id="PS51202">
    <property type="entry name" value="RCK_C"/>
    <property type="match status" value="1"/>
</dbReference>
<dbReference type="Gene3D" id="3.30.70.1450">
    <property type="entry name" value="Regulator of K+ conductance, C-terminal domain"/>
    <property type="match status" value="1"/>
</dbReference>
<dbReference type="KEGG" id="ral:Rumal_3699"/>
<dbReference type="GO" id="GO:0008324">
    <property type="term" value="F:monoatomic cation transmembrane transporter activity"/>
    <property type="evidence" value="ECO:0007669"/>
    <property type="project" value="InterPro"/>
</dbReference>
<organism evidence="3 4">
    <name type="scientific">Ruminococcus albus (strain ATCC 27210 / DSM 20455 / JCM 14654 / NCDO 2250 / 7)</name>
    <dbReference type="NCBI Taxonomy" id="697329"/>
    <lineage>
        <taxon>Bacteria</taxon>
        <taxon>Bacillati</taxon>
        <taxon>Bacillota</taxon>
        <taxon>Clostridia</taxon>
        <taxon>Eubacteriales</taxon>
        <taxon>Oscillospiraceae</taxon>
        <taxon>Ruminococcus</taxon>
    </lineage>
</organism>
<geneLocation type="plasmid" evidence="3 4">
    <name>pRUMAL02</name>
</geneLocation>